<protein>
    <submittedName>
        <fullName evidence="1">Uncharacterized protein</fullName>
    </submittedName>
</protein>
<dbReference type="EMBL" id="QETF01000019">
    <property type="protein sequence ID" value="PWG15981.1"/>
    <property type="molecule type" value="Genomic_DNA"/>
</dbReference>
<dbReference type="Proteomes" id="UP000245293">
    <property type="component" value="Unassembled WGS sequence"/>
</dbReference>
<dbReference type="RefSeq" id="WP_109389611.1">
    <property type="nucleotide sequence ID" value="NZ_QETF01000019.1"/>
</dbReference>
<reference evidence="2" key="1">
    <citation type="submission" date="2018-05" db="EMBL/GenBank/DDBJ databases">
        <authorList>
            <person name="Du Z."/>
            <person name="Wang X."/>
        </authorList>
    </citation>
    <scope>NUCLEOTIDE SEQUENCE [LARGE SCALE GENOMIC DNA]</scope>
    <source>
        <strain evidence="2">WDS4C29</strain>
    </source>
</reference>
<comment type="caution">
    <text evidence="1">The sequence shown here is derived from an EMBL/GenBank/DDBJ whole genome shotgun (WGS) entry which is preliminary data.</text>
</comment>
<keyword evidence="2" id="KW-1185">Reference proteome</keyword>
<accession>A0A2V1P090</accession>
<evidence type="ECO:0000313" key="2">
    <source>
        <dbReference type="Proteomes" id="UP000245293"/>
    </source>
</evidence>
<gene>
    <name evidence="1" type="ORF">DFK10_13770</name>
</gene>
<sequence length="226" mass="24902">MRFVTLCLLTLAGCGRALTGGEEALVAELMGPTLDTGEVRMLEAGFIGLTTQTYPTRPRVTCREKIAPPPRGPTVQVRTAGAVLFDHVLSAPDWTLPDYLPGYPDRINLVAAMYFTHEMAHIWQWQNREITGYHPLRGAAEHRGGADPYLFDPEDRTPFLDLGYEQQASLVEEYVCCRTLDPAGARTQRIWERLSAVMPVAPPGTAPRPIAVSGLHEETDIDGICS</sequence>
<proteinExistence type="predicted"/>
<evidence type="ECO:0000313" key="1">
    <source>
        <dbReference type="EMBL" id="PWG15981.1"/>
    </source>
</evidence>
<name>A0A2V1P090_9RHOB</name>
<dbReference type="OrthoDB" id="8686772at2"/>
<organism evidence="1 2">
    <name type="scientific">Salibaculum griseiflavum</name>
    <dbReference type="NCBI Taxonomy" id="1914409"/>
    <lineage>
        <taxon>Bacteria</taxon>
        <taxon>Pseudomonadati</taxon>
        <taxon>Pseudomonadota</taxon>
        <taxon>Alphaproteobacteria</taxon>
        <taxon>Rhodobacterales</taxon>
        <taxon>Roseobacteraceae</taxon>
        <taxon>Salibaculum</taxon>
    </lineage>
</organism>
<dbReference type="AlphaFoldDB" id="A0A2V1P090"/>